<feature type="non-terminal residue" evidence="1">
    <location>
        <position position="73"/>
    </location>
</feature>
<protein>
    <recommendedName>
        <fullName evidence="3">Pentapeptide repeat-containing protein</fullName>
    </recommendedName>
</protein>
<dbReference type="Pfam" id="PF00805">
    <property type="entry name" value="Pentapeptide"/>
    <property type="match status" value="1"/>
</dbReference>
<evidence type="ECO:0000313" key="2">
    <source>
        <dbReference type="Proteomes" id="UP000249794"/>
    </source>
</evidence>
<dbReference type="Gene3D" id="2.160.20.80">
    <property type="entry name" value="E3 ubiquitin-protein ligase SopA"/>
    <property type="match status" value="1"/>
</dbReference>
<evidence type="ECO:0000313" key="1">
    <source>
        <dbReference type="EMBL" id="PZO57833.1"/>
    </source>
</evidence>
<proteinExistence type="predicted"/>
<evidence type="ECO:0008006" key="3">
    <source>
        <dbReference type="Google" id="ProtNLM"/>
    </source>
</evidence>
<sequence>MNAHLTRSQQLAIERLIESYATGHRYFERIDLRETQLCQLNLSESRLRWADFTGTDLSHTQLNHADMSGAMMW</sequence>
<dbReference type="Proteomes" id="UP000249794">
    <property type="component" value="Unassembled WGS sequence"/>
</dbReference>
<comment type="caution">
    <text evidence="1">The sequence shown here is derived from an EMBL/GenBank/DDBJ whole genome shotgun (WGS) entry which is preliminary data.</text>
</comment>
<gene>
    <name evidence="1" type="ORF">DCF15_06385</name>
</gene>
<dbReference type="AlphaFoldDB" id="A0A2W4XKA9"/>
<dbReference type="SUPFAM" id="SSF141571">
    <property type="entry name" value="Pentapeptide repeat-like"/>
    <property type="match status" value="1"/>
</dbReference>
<accession>A0A2W4XKA9</accession>
<dbReference type="InterPro" id="IPR001646">
    <property type="entry name" value="5peptide_repeat"/>
</dbReference>
<reference evidence="2" key="1">
    <citation type="submission" date="2018-04" db="EMBL/GenBank/DDBJ databases">
        <authorList>
            <person name="Cornet L."/>
        </authorList>
    </citation>
    <scope>NUCLEOTIDE SEQUENCE [LARGE SCALE GENOMIC DNA]</scope>
</reference>
<organism evidence="1 2">
    <name type="scientific">Phormidesmis priestleyi</name>
    <dbReference type="NCBI Taxonomy" id="268141"/>
    <lineage>
        <taxon>Bacteria</taxon>
        <taxon>Bacillati</taxon>
        <taxon>Cyanobacteriota</taxon>
        <taxon>Cyanophyceae</taxon>
        <taxon>Leptolyngbyales</taxon>
        <taxon>Leptolyngbyaceae</taxon>
        <taxon>Phormidesmis</taxon>
    </lineage>
</organism>
<reference evidence="1 2" key="2">
    <citation type="submission" date="2018-06" db="EMBL/GenBank/DDBJ databases">
        <title>Metagenomic assembly of (sub)arctic Cyanobacteria and their associated microbiome from non-axenic cultures.</title>
        <authorList>
            <person name="Baurain D."/>
        </authorList>
    </citation>
    <scope>NUCLEOTIDE SEQUENCE [LARGE SCALE GENOMIC DNA]</scope>
    <source>
        <strain evidence="1">ULC027bin1</strain>
    </source>
</reference>
<name>A0A2W4XKA9_9CYAN</name>
<dbReference type="EMBL" id="QBMP01000044">
    <property type="protein sequence ID" value="PZO57833.1"/>
    <property type="molecule type" value="Genomic_DNA"/>
</dbReference>